<proteinExistence type="predicted"/>
<reference evidence="2" key="1">
    <citation type="submission" date="2021-01" db="EMBL/GenBank/DDBJ databases">
        <title>Whole genome shotgun sequence of Virgisporangium aurantiacum NBRC 16421.</title>
        <authorList>
            <person name="Komaki H."/>
            <person name="Tamura T."/>
        </authorList>
    </citation>
    <scope>NUCLEOTIDE SEQUENCE</scope>
    <source>
        <strain evidence="2">NBRC 16421</strain>
    </source>
</reference>
<name>A0A8J4E5X5_9ACTN</name>
<feature type="chain" id="PRO_5035277120" description="Secreted protein" evidence="1">
    <location>
        <begin position="23"/>
        <end position="136"/>
    </location>
</feature>
<accession>A0A8J4E5X5</accession>
<evidence type="ECO:0000313" key="3">
    <source>
        <dbReference type="Proteomes" id="UP000612585"/>
    </source>
</evidence>
<keyword evidence="1" id="KW-0732">Signal</keyword>
<evidence type="ECO:0000256" key="1">
    <source>
        <dbReference type="SAM" id="SignalP"/>
    </source>
</evidence>
<evidence type="ECO:0008006" key="4">
    <source>
        <dbReference type="Google" id="ProtNLM"/>
    </source>
</evidence>
<comment type="caution">
    <text evidence="2">The sequence shown here is derived from an EMBL/GenBank/DDBJ whole genome shotgun (WGS) entry which is preliminary data.</text>
</comment>
<keyword evidence="3" id="KW-1185">Reference proteome</keyword>
<dbReference type="AlphaFoldDB" id="A0A8J4E5X5"/>
<organism evidence="2 3">
    <name type="scientific">Virgisporangium aurantiacum</name>
    <dbReference type="NCBI Taxonomy" id="175570"/>
    <lineage>
        <taxon>Bacteria</taxon>
        <taxon>Bacillati</taxon>
        <taxon>Actinomycetota</taxon>
        <taxon>Actinomycetes</taxon>
        <taxon>Micromonosporales</taxon>
        <taxon>Micromonosporaceae</taxon>
        <taxon>Virgisporangium</taxon>
    </lineage>
</organism>
<dbReference type="Proteomes" id="UP000612585">
    <property type="component" value="Unassembled WGS sequence"/>
</dbReference>
<sequence>MKRVFTAAAFAGAVLFGSTVLAAPFASADSTSAVTVIQQRSFGTITRGARICVGPIAPTSADGVQIFGFTNANTNLTWQVLTVSSQSAETVVFQTVARSVSQTVKPSGNLLFEACVLKSTAGSQDYDISINSQPVG</sequence>
<protein>
    <recommendedName>
        <fullName evidence="4">Secreted protein</fullName>
    </recommendedName>
</protein>
<feature type="signal peptide" evidence="1">
    <location>
        <begin position="1"/>
        <end position="22"/>
    </location>
</feature>
<dbReference type="RefSeq" id="WP_204008686.1">
    <property type="nucleotide sequence ID" value="NZ_BOPG01000083.1"/>
</dbReference>
<gene>
    <name evidence="2" type="ORF">Vau01_103170</name>
</gene>
<evidence type="ECO:0000313" key="2">
    <source>
        <dbReference type="EMBL" id="GIJ62801.1"/>
    </source>
</evidence>
<dbReference type="EMBL" id="BOPG01000083">
    <property type="protein sequence ID" value="GIJ62801.1"/>
    <property type="molecule type" value="Genomic_DNA"/>
</dbReference>